<protein>
    <submittedName>
        <fullName evidence="2">Small subunit ribosomal RNA</fullName>
    </submittedName>
</protein>
<dbReference type="AlphaFoldDB" id="Q25541"/>
<dbReference type="Gene3D" id="3.90.75.10">
    <property type="entry name" value="Homing Intron 3 (I-ppo) Encoded Endonuclease, Chain A"/>
    <property type="match status" value="1"/>
</dbReference>
<sequence>MVTIRKIVKRLRNKLRARSTTKRPITITVKIDRESFKNGYDPLVKTIDYGYNKMARITLQKSDRLSKLDNRKQAKNIFNEWLSNCKGDKGRSGKQKPFVFDELKKLDICNHEFGECLIGAANKTKAGFKVRFLNKQGSDSYVHHVSAFANSTAENCIHSVEMLETVSSSKKDNEARTISHLCGNGGCARPGHLRIEKKSVNDERTHCHFLLRRSQSINQSEMIRLACPHTPRCFVNIYKINTPYY</sequence>
<dbReference type="InterPro" id="IPR044930">
    <property type="entry name" value="Homing_endonuclease_His-Me"/>
</dbReference>
<evidence type="ECO:0000313" key="2">
    <source>
        <dbReference type="EMBL" id="CAA55087.1"/>
    </source>
</evidence>
<reference evidence="2" key="1">
    <citation type="journal article" date="1994" name="J. Eukaryot. Microbiol.">
        <title>Evidence for the ancestral origin of group I introns in the SSUrDNA of Naegleria spp.</title>
        <authorList>
            <person name="De Jonckheere J.F."/>
        </authorList>
    </citation>
    <scope>NUCLEOTIDE SEQUENCE</scope>
    <source>
        <strain evidence="2">RU30</strain>
    </source>
</reference>
<dbReference type="SUPFAM" id="SSF54060">
    <property type="entry name" value="His-Me finger endonucleases"/>
    <property type="match status" value="1"/>
</dbReference>
<dbReference type="Pfam" id="PF05551">
    <property type="entry name" value="zf-His_Me_endon"/>
    <property type="match status" value="1"/>
</dbReference>
<dbReference type="InterPro" id="IPR044925">
    <property type="entry name" value="His-Me_finger_sf"/>
</dbReference>
<evidence type="ECO:0000259" key="1">
    <source>
        <dbReference type="Pfam" id="PF05551"/>
    </source>
</evidence>
<feature type="domain" description="Zinc-binding loop region of homing endonuclease" evidence="1">
    <location>
        <begin position="115"/>
        <end position="244"/>
    </location>
</feature>
<dbReference type="GO" id="GO:0004519">
    <property type="term" value="F:endonuclease activity"/>
    <property type="evidence" value="ECO:0007669"/>
    <property type="project" value="InterPro"/>
</dbReference>
<name>Q25541_9EUKA</name>
<gene>
    <name evidence="2" type="primary">SSU rRNA</name>
</gene>
<dbReference type="InterPro" id="IPR008704">
    <property type="entry name" value="Endonuclease_Zinc-binding_loop"/>
</dbReference>
<proteinExistence type="predicted"/>
<organism evidence="2">
    <name type="scientific">Naegleria clarki</name>
    <dbReference type="NCBI Taxonomy" id="36333"/>
    <lineage>
        <taxon>Eukaryota</taxon>
        <taxon>Discoba</taxon>
        <taxon>Heterolobosea</taxon>
        <taxon>Tetramitia</taxon>
        <taxon>Eutetramitia</taxon>
        <taxon>Vahlkampfiidae</taxon>
        <taxon>Naegleria</taxon>
    </lineage>
</organism>
<accession>Q25541</accession>
<dbReference type="EMBL" id="X78281">
    <property type="protein sequence ID" value="CAA55087.1"/>
    <property type="molecule type" value="Genomic_DNA"/>
</dbReference>
<dbReference type="REBASE" id="4124">
    <property type="entry name" value="I-NclIP"/>
</dbReference>